<dbReference type="PANTHER" id="PTHR47618:SF1">
    <property type="entry name" value="BIFUNCTIONAL OLIGORIBONUCLEASE AND PAP PHOSPHATASE NRNA"/>
    <property type="match status" value="1"/>
</dbReference>
<dbReference type="Pfam" id="PF01368">
    <property type="entry name" value="DHH"/>
    <property type="match status" value="1"/>
</dbReference>
<dbReference type="PANTHER" id="PTHR47618">
    <property type="entry name" value="BIFUNCTIONAL OLIGORIBONUCLEASE AND PAP PHOSPHATASE NRNA"/>
    <property type="match status" value="1"/>
</dbReference>
<dbReference type="Proteomes" id="UP000239867">
    <property type="component" value="Chromosome"/>
</dbReference>
<accession>A0A2L1GPS8</accession>
<evidence type="ECO:0000259" key="2">
    <source>
        <dbReference type="Pfam" id="PF02272"/>
    </source>
</evidence>
<dbReference type="EMBL" id="CP021255">
    <property type="protein sequence ID" value="AVD71691.1"/>
    <property type="molecule type" value="Genomic_DNA"/>
</dbReference>
<dbReference type="RefSeq" id="WP_104936930.1">
    <property type="nucleotide sequence ID" value="NZ_CP021255.1"/>
</dbReference>
<dbReference type="KEGG" id="deo:CAY53_09605"/>
<dbReference type="InterPro" id="IPR051319">
    <property type="entry name" value="Oligoribo/pAp-PDE_c-di-AMP_PDE"/>
</dbReference>
<organism evidence="3 4">
    <name type="scientific">Desulfobulbus oralis</name>
    <dbReference type="NCBI Taxonomy" id="1986146"/>
    <lineage>
        <taxon>Bacteria</taxon>
        <taxon>Pseudomonadati</taxon>
        <taxon>Thermodesulfobacteriota</taxon>
        <taxon>Desulfobulbia</taxon>
        <taxon>Desulfobulbales</taxon>
        <taxon>Desulfobulbaceae</taxon>
        <taxon>Desulfobulbus</taxon>
    </lineage>
</organism>
<sequence length="332" mass="36344">MSLEAIAHVIREKKRFVLCAHYNPDGDAVGSVLGLADMLDHLGREALCFFEEPVPVIYRFLPGSGRVVSDIGVVQGFLRAAGEEGAVITLDCGDRSRVGRYENELLAWHPVLVVDHHHSNPGFGDVNWISPDSAATGEMIFELAQELGLDISPEAAQCLYAAISTDTGSFHYASTSSHTFEVAAALVRAGADPANMANQLYNNFTPGRLRLLHDVLATLKLYHRERIAVIRVTRAMRDRTFTTLEDVEHFVNYPRAIRSVRVAVFLKETEPGHISVSLRAKGQCDVSRIAAHFGGGGHKNASGCTFRDASLDEVHGRILPLIIEGIRAHEAE</sequence>
<dbReference type="AlphaFoldDB" id="A0A2L1GPS8"/>
<dbReference type="Gene3D" id="3.10.310.30">
    <property type="match status" value="1"/>
</dbReference>
<protein>
    <submittedName>
        <fullName evidence="3">Phosphoesterase</fullName>
    </submittedName>
</protein>
<dbReference type="InterPro" id="IPR038763">
    <property type="entry name" value="DHH_sf"/>
</dbReference>
<reference evidence="3 4" key="1">
    <citation type="journal article" date="2018" name="MBio">
        <title>Insights into the evolution of host association through the isolation and characterization of a novel human periodontal pathobiont, Desulfobulbus oralis.</title>
        <authorList>
            <person name="Cross K.L."/>
            <person name="Chirania P."/>
            <person name="Xiong W."/>
            <person name="Beall C.J."/>
            <person name="Elkins J.G."/>
            <person name="Giannone R.J."/>
            <person name="Griffen A.L."/>
            <person name="Guss A.M."/>
            <person name="Hettich R.L."/>
            <person name="Joshi S.S."/>
            <person name="Mokrzan E.M."/>
            <person name="Martin R.K."/>
            <person name="Zhulin I.B."/>
            <person name="Leys E.J."/>
            <person name="Podar M."/>
        </authorList>
    </citation>
    <scope>NUCLEOTIDE SEQUENCE [LARGE SCALE GENOMIC DNA]</scope>
    <source>
        <strain evidence="3 4">ORNL</strain>
    </source>
</reference>
<dbReference type="SUPFAM" id="SSF64182">
    <property type="entry name" value="DHH phosphoesterases"/>
    <property type="match status" value="1"/>
</dbReference>
<gene>
    <name evidence="3" type="ORF">CAY53_09605</name>
</gene>
<evidence type="ECO:0000313" key="4">
    <source>
        <dbReference type="Proteomes" id="UP000239867"/>
    </source>
</evidence>
<keyword evidence="4" id="KW-1185">Reference proteome</keyword>
<feature type="domain" description="DDH" evidence="1">
    <location>
        <begin position="16"/>
        <end position="163"/>
    </location>
</feature>
<name>A0A2L1GPS8_9BACT</name>
<proteinExistence type="predicted"/>
<evidence type="ECO:0000313" key="3">
    <source>
        <dbReference type="EMBL" id="AVD71691.1"/>
    </source>
</evidence>
<dbReference type="Pfam" id="PF02272">
    <property type="entry name" value="DHHA1"/>
    <property type="match status" value="1"/>
</dbReference>
<dbReference type="InterPro" id="IPR001667">
    <property type="entry name" value="DDH_dom"/>
</dbReference>
<dbReference type="Gene3D" id="3.90.1640.10">
    <property type="entry name" value="inorganic pyrophosphatase (n-terminal core)"/>
    <property type="match status" value="1"/>
</dbReference>
<feature type="domain" description="DHHA1" evidence="2">
    <location>
        <begin position="243"/>
        <end position="312"/>
    </location>
</feature>
<dbReference type="InterPro" id="IPR003156">
    <property type="entry name" value="DHHA1_dom"/>
</dbReference>
<dbReference type="GO" id="GO:0003676">
    <property type="term" value="F:nucleic acid binding"/>
    <property type="evidence" value="ECO:0007669"/>
    <property type="project" value="InterPro"/>
</dbReference>
<evidence type="ECO:0000259" key="1">
    <source>
        <dbReference type="Pfam" id="PF01368"/>
    </source>
</evidence>
<dbReference type="OrthoDB" id="9803668at2"/>